<dbReference type="Proteomes" id="UP001305779">
    <property type="component" value="Unassembled WGS sequence"/>
</dbReference>
<feature type="region of interest" description="Disordered" evidence="1">
    <location>
        <begin position="221"/>
        <end position="259"/>
    </location>
</feature>
<dbReference type="InterPro" id="IPR016181">
    <property type="entry name" value="Acyl_CoA_acyltransferase"/>
</dbReference>
<sequence>MADTKAIPPHKRPPRASRWPTKADFPKPDPKRWETNWDAHDSAHWSSDKKDEWDSDKNDGWGDEGAKLTDWDGNWAPPPVDWEFRSAFRPGQSEEQVQRWLDNSENAIANTLLKREVSTAATEVDGITYTFVKPADPQANTQLMGDMIPRYWIPSTFGRQDPQTFWVDIARSNAPKPHDEGDLLGVSPWWEVLAQGQEFLPEYPAPHIAGIDPDESLEERLARENDQGGHKHAENRRNFVLASRQADREKKERQRERTKKLLTKQCNSDRLRDNKKLRPRVDKLFIRSAKPDDFIPIMNILNQAINDSWATSESEEQTRDDIARQVSEIIGSKMPFLVACEKGAVIKARRGKKRGPEEDITLSDTVLGFAYAEDYSDPKGMYRYTAQVEVYTDRKHYLKGVASCLMDKMLAMLDPDYLERGGYDVRGDELEGKEPKRLIKNILIHCPFEKPERLQWITRWLSSMKFEKAGQLNGIGTKLGRAVGLAIFQRETGAQLDHAKPPPV</sequence>
<feature type="compositionally biased region" description="Basic and acidic residues" evidence="1">
    <location>
        <begin position="245"/>
        <end position="255"/>
    </location>
</feature>
<evidence type="ECO:0000313" key="3">
    <source>
        <dbReference type="Proteomes" id="UP001305779"/>
    </source>
</evidence>
<accession>A0ABR0EWQ1</accession>
<proteinExistence type="predicted"/>
<evidence type="ECO:0000313" key="2">
    <source>
        <dbReference type="EMBL" id="KAK4505616.1"/>
    </source>
</evidence>
<comment type="caution">
    <text evidence="2">The sequence shown here is derived from an EMBL/GenBank/DDBJ whole genome shotgun (WGS) entry which is preliminary data.</text>
</comment>
<dbReference type="SUPFAM" id="SSF55729">
    <property type="entry name" value="Acyl-CoA N-acyltransferases (Nat)"/>
    <property type="match status" value="1"/>
</dbReference>
<keyword evidence="3" id="KW-1185">Reference proteome</keyword>
<feature type="compositionally biased region" description="Basic and acidic residues" evidence="1">
    <location>
        <begin position="221"/>
        <end position="237"/>
    </location>
</feature>
<gene>
    <name evidence="2" type="ORF">PRZ48_003579</name>
</gene>
<dbReference type="Gene3D" id="3.40.630.30">
    <property type="match status" value="1"/>
</dbReference>
<reference evidence="2 3" key="1">
    <citation type="journal article" date="2023" name="G3 (Bethesda)">
        <title>A chromosome-level genome assembly of Zasmidium syzygii isolated from banana leaves.</title>
        <authorList>
            <person name="van Westerhoven A.C."/>
            <person name="Mehrabi R."/>
            <person name="Talebi R."/>
            <person name="Steentjes M.B.F."/>
            <person name="Corcolon B."/>
            <person name="Chong P.A."/>
            <person name="Kema G.H.J."/>
            <person name="Seidl M.F."/>
        </authorList>
    </citation>
    <scope>NUCLEOTIDE SEQUENCE [LARGE SCALE GENOMIC DNA]</scope>
    <source>
        <strain evidence="2 3">P124</strain>
    </source>
</reference>
<organism evidence="2 3">
    <name type="scientific">Zasmidium cellare</name>
    <name type="common">Wine cellar mold</name>
    <name type="synonym">Racodium cellare</name>
    <dbReference type="NCBI Taxonomy" id="395010"/>
    <lineage>
        <taxon>Eukaryota</taxon>
        <taxon>Fungi</taxon>
        <taxon>Dikarya</taxon>
        <taxon>Ascomycota</taxon>
        <taxon>Pezizomycotina</taxon>
        <taxon>Dothideomycetes</taxon>
        <taxon>Dothideomycetidae</taxon>
        <taxon>Mycosphaerellales</taxon>
        <taxon>Mycosphaerellaceae</taxon>
        <taxon>Zasmidium</taxon>
    </lineage>
</organism>
<feature type="compositionally biased region" description="Basic and acidic residues" evidence="1">
    <location>
        <begin position="24"/>
        <end position="70"/>
    </location>
</feature>
<dbReference type="EMBL" id="JAXOVC010000002">
    <property type="protein sequence ID" value="KAK4505616.1"/>
    <property type="molecule type" value="Genomic_DNA"/>
</dbReference>
<evidence type="ECO:0000256" key="1">
    <source>
        <dbReference type="SAM" id="MobiDB-lite"/>
    </source>
</evidence>
<name>A0ABR0EWQ1_ZASCE</name>
<protein>
    <submittedName>
        <fullName evidence="2">Uncharacterized protein</fullName>
    </submittedName>
</protein>
<feature type="region of interest" description="Disordered" evidence="1">
    <location>
        <begin position="1"/>
        <end position="75"/>
    </location>
</feature>